<dbReference type="STRING" id="1790.A5645_08950"/>
<dbReference type="RefSeq" id="WP_065119424.1">
    <property type="nucleotide sequence ID" value="NZ_LZKQ01000045.1"/>
</dbReference>
<evidence type="ECO:0000259" key="4">
    <source>
        <dbReference type="Pfam" id="PF17853"/>
    </source>
</evidence>
<evidence type="ECO:0000313" key="6">
    <source>
        <dbReference type="Proteomes" id="UP000093795"/>
    </source>
</evidence>
<dbReference type="InterPro" id="IPR025736">
    <property type="entry name" value="PucR_C-HTH_dom"/>
</dbReference>
<dbReference type="Pfam" id="PF17853">
    <property type="entry name" value="GGDEF_2"/>
    <property type="match status" value="1"/>
</dbReference>
<dbReference type="OrthoDB" id="3663486at2"/>
<comment type="similarity">
    <text evidence="1">Belongs to the CdaR family.</text>
</comment>
<dbReference type="Pfam" id="PF14361">
    <property type="entry name" value="RsbRD_N"/>
    <property type="match status" value="1"/>
</dbReference>
<dbReference type="InterPro" id="IPR025751">
    <property type="entry name" value="RsbRD_N_dom"/>
</dbReference>
<evidence type="ECO:0000259" key="3">
    <source>
        <dbReference type="Pfam" id="PF14361"/>
    </source>
</evidence>
<dbReference type="Pfam" id="PF13556">
    <property type="entry name" value="HTH_30"/>
    <property type="match status" value="1"/>
</dbReference>
<dbReference type="Gene3D" id="1.10.10.2840">
    <property type="entry name" value="PucR C-terminal helix-turn-helix domain"/>
    <property type="match status" value="1"/>
</dbReference>
<dbReference type="InterPro" id="IPR041522">
    <property type="entry name" value="CdaR_GGDEF"/>
</dbReference>
<evidence type="ECO:0000256" key="1">
    <source>
        <dbReference type="ARBA" id="ARBA00006754"/>
    </source>
</evidence>
<feature type="domain" description="CdaR GGDEF-like" evidence="4">
    <location>
        <begin position="176"/>
        <end position="290"/>
    </location>
</feature>
<proteinExistence type="inferred from homology"/>
<evidence type="ECO:0000313" key="5">
    <source>
        <dbReference type="EMBL" id="OBI90188.1"/>
    </source>
</evidence>
<name>A0A1A3CTP0_MYCAS</name>
<feature type="domain" description="RsbT co-antagonist protein RsbRD N-terminal" evidence="3">
    <location>
        <begin position="21"/>
        <end position="159"/>
    </location>
</feature>
<protein>
    <recommendedName>
        <fullName evidence="7">PucR family transcriptional regulator</fullName>
    </recommendedName>
</protein>
<accession>A0A1A3CTP0</accession>
<dbReference type="PANTHER" id="PTHR33744">
    <property type="entry name" value="CARBOHYDRATE DIACID REGULATOR"/>
    <property type="match status" value="1"/>
</dbReference>
<comment type="caution">
    <text evidence="5">The sequence shown here is derived from an EMBL/GenBank/DDBJ whole genome shotgun (WGS) entry which is preliminary data.</text>
</comment>
<dbReference type="EMBL" id="LZKQ01000045">
    <property type="protein sequence ID" value="OBI90188.1"/>
    <property type="molecule type" value="Genomic_DNA"/>
</dbReference>
<dbReference type="AlphaFoldDB" id="A0A1A3CTP0"/>
<sequence length="416" mass="46116">MTGVGAPPISVIVRRIDKCRDQLIDELFEKMRVEIQGLDYDARMTDLWRASLTENFIAAINYLDRDAPTALLEAPPAALAYARAAAQRDVPLAPLVRAHRLGLAAFLEVAMRHASALEPAQQAPTIIELVNRSGRLTDLVADQLIAAYEAEHDLWLSRRGGLQQQWIGELLAGAPVDVSRAERALRYRLDVRHIAAVAWVPPTVPGAEVVALFDGVRSLITGELGSAVDSLMVPTDEHEARLWFAPGRPLDAARLRFALASAKLPVRLAFGRVEQGLHGFRASMEQAQRAKTVAVAGCDRFGDRVVFYRDLVPITLMANDLEELRRYVGDVLNGLAVDDERGEWLRETLRQFLSLNRSYVATAQAMTLHRNTIQYRVGQAMELSGQSFDDPDAVFRVQVALEVCRWMAPGVLRAAR</sequence>
<feature type="domain" description="PucR C-terminal helix-turn-helix" evidence="2">
    <location>
        <begin position="345"/>
        <end position="402"/>
    </location>
</feature>
<dbReference type="eggNOG" id="COG2508">
    <property type="taxonomic scope" value="Bacteria"/>
</dbReference>
<dbReference type="InterPro" id="IPR051448">
    <property type="entry name" value="CdaR-like_regulators"/>
</dbReference>
<dbReference type="PANTHER" id="PTHR33744:SF1">
    <property type="entry name" value="DNA-BINDING TRANSCRIPTIONAL ACTIVATOR ADER"/>
    <property type="match status" value="1"/>
</dbReference>
<gene>
    <name evidence="5" type="ORF">A9X01_12560</name>
</gene>
<evidence type="ECO:0000259" key="2">
    <source>
        <dbReference type="Pfam" id="PF13556"/>
    </source>
</evidence>
<reference evidence="5 6" key="1">
    <citation type="submission" date="2016-06" db="EMBL/GenBank/DDBJ databases">
        <authorList>
            <person name="Kjaerup R.B."/>
            <person name="Dalgaard T.S."/>
            <person name="Juul-Madsen H.R."/>
        </authorList>
    </citation>
    <scope>NUCLEOTIDE SEQUENCE [LARGE SCALE GENOMIC DNA]</scope>
    <source>
        <strain evidence="5 6">1081914.2</strain>
    </source>
</reference>
<dbReference type="Proteomes" id="UP000093795">
    <property type="component" value="Unassembled WGS sequence"/>
</dbReference>
<organism evidence="5 6">
    <name type="scientific">Mycobacterium asiaticum</name>
    <dbReference type="NCBI Taxonomy" id="1790"/>
    <lineage>
        <taxon>Bacteria</taxon>
        <taxon>Bacillati</taxon>
        <taxon>Actinomycetota</taxon>
        <taxon>Actinomycetes</taxon>
        <taxon>Mycobacteriales</taxon>
        <taxon>Mycobacteriaceae</taxon>
        <taxon>Mycobacterium</taxon>
    </lineage>
</organism>
<evidence type="ECO:0008006" key="7">
    <source>
        <dbReference type="Google" id="ProtNLM"/>
    </source>
</evidence>
<dbReference type="InterPro" id="IPR042070">
    <property type="entry name" value="PucR_C-HTH_sf"/>
</dbReference>